<feature type="compositionally biased region" description="Basic and acidic residues" evidence="1">
    <location>
        <begin position="12"/>
        <end position="22"/>
    </location>
</feature>
<dbReference type="EMBL" id="VJMJ01000138">
    <property type="protein sequence ID" value="KAF0731980.1"/>
    <property type="molecule type" value="Genomic_DNA"/>
</dbReference>
<accession>A0A6G0WWW8</accession>
<dbReference type="Proteomes" id="UP000481153">
    <property type="component" value="Unassembled WGS sequence"/>
</dbReference>
<dbReference type="AlphaFoldDB" id="A0A6G0WWW8"/>
<evidence type="ECO:0000259" key="2">
    <source>
        <dbReference type="Pfam" id="PF08241"/>
    </source>
</evidence>
<dbReference type="InterPro" id="IPR019734">
    <property type="entry name" value="TPR_rpt"/>
</dbReference>
<gene>
    <name evidence="3" type="ORF">Ae201684_010930</name>
</gene>
<dbReference type="SUPFAM" id="SSF53335">
    <property type="entry name" value="S-adenosyl-L-methionine-dependent methyltransferases"/>
    <property type="match status" value="1"/>
</dbReference>
<comment type="caution">
    <text evidence="3">The sequence shown here is derived from an EMBL/GenBank/DDBJ whole genome shotgun (WGS) entry which is preliminary data.</text>
</comment>
<protein>
    <recommendedName>
        <fullName evidence="2">Methyltransferase type 11 domain-containing protein</fullName>
    </recommendedName>
</protein>
<feature type="domain" description="Methyltransferase type 11" evidence="2">
    <location>
        <begin position="388"/>
        <end position="481"/>
    </location>
</feature>
<dbReference type="SUPFAM" id="SSF48452">
    <property type="entry name" value="TPR-like"/>
    <property type="match status" value="1"/>
</dbReference>
<evidence type="ECO:0000256" key="1">
    <source>
        <dbReference type="SAM" id="MobiDB-lite"/>
    </source>
</evidence>
<proteinExistence type="predicted"/>
<dbReference type="InterPro" id="IPR029063">
    <property type="entry name" value="SAM-dependent_MTases_sf"/>
</dbReference>
<dbReference type="PANTHER" id="PTHR43861:SF1">
    <property type="entry name" value="TRANS-ACONITATE 2-METHYLTRANSFERASE"/>
    <property type="match status" value="1"/>
</dbReference>
<organism evidence="3 4">
    <name type="scientific">Aphanomyces euteiches</name>
    <dbReference type="NCBI Taxonomy" id="100861"/>
    <lineage>
        <taxon>Eukaryota</taxon>
        <taxon>Sar</taxon>
        <taxon>Stramenopiles</taxon>
        <taxon>Oomycota</taxon>
        <taxon>Saprolegniomycetes</taxon>
        <taxon>Saprolegniales</taxon>
        <taxon>Verrucalvaceae</taxon>
        <taxon>Aphanomyces</taxon>
    </lineage>
</organism>
<keyword evidence="4" id="KW-1185">Reference proteome</keyword>
<feature type="region of interest" description="Disordered" evidence="1">
    <location>
        <begin position="1"/>
        <end position="40"/>
    </location>
</feature>
<evidence type="ECO:0000313" key="4">
    <source>
        <dbReference type="Proteomes" id="UP000481153"/>
    </source>
</evidence>
<evidence type="ECO:0000313" key="3">
    <source>
        <dbReference type="EMBL" id="KAF0731980.1"/>
    </source>
</evidence>
<dbReference type="GO" id="GO:0008757">
    <property type="term" value="F:S-adenosylmethionine-dependent methyltransferase activity"/>
    <property type="evidence" value="ECO:0007669"/>
    <property type="project" value="InterPro"/>
</dbReference>
<sequence>MRRPTKTSSKKIARDRPRRLSDDGDAISTKRNSSSDPEGYDEQYALTDECSVEESVGWLNCECVLSLLLIGVLVALPFNLHHTKVDLIQSRDNYIVKAVEMVKVGACDDAVMLYERALVVDDSAHIHNQMADALSQCGKTSEALAHYMFAIHLEETNKRKVPSLMAIGDLYLKNMNYPMASKSFESIVSILRDEPTTDLVEAYIKLAKVDVGRRSFSAAYSHYTAASDLIVGDTMQAEVHYRMGHCALVMGKLQLAIDNFKIACAKASPAQKSLFVHSLAYAYLEHGMIAKGNQELDQLFSTNSMYTEERYIRASFQDHHYSSGRAPAQYISQLFDLHAHRSDFPNNLDSFLQLHGILFVQSAPKAVSTALQEKIGVSEGDRWLDVIDLGCGSGSSMQYFRSLSNYVLGIDVSPISVENARRRLDMYDDLKIGDILDVGSTLPDSSCDLVLALNTLQYFGDLRQIFQLVQRLLRPGGTFAFNVDAFNEDANGHQFSLRFSGRWKHDIAYISELGSHFGFALIHSERIEDTQPFQQANGEPIRRVSDGKAFSDVYLFQKSEDNM</sequence>
<dbReference type="VEuPathDB" id="FungiDB:AeMF1_009325"/>
<dbReference type="Gene3D" id="1.25.40.10">
    <property type="entry name" value="Tetratricopeptide repeat domain"/>
    <property type="match status" value="1"/>
</dbReference>
<name>A0A6G0WWW8_9STRA</name>
<dbReference type="PANTHER" id="PTHR43861">
    <property type="entry name" value="TRANS-ACONITATE 2-METHYLTRANSFERASE-RELATED"/>
    <property type="match status" value="1"/>
</dbReference>
<dbReference type="CDD" id="cd02440">
    <property type="entry name" value="AdoMet_MTases"/>
    <property type="match status" value="1"/>
</dbReference>
<reference evidence="3 4" key="1">
    <citation type="submission" date="2019-07" db="EMBL/GenBank/DDBJ databases">
        <title>Genomics analysis of Aphanomyces spp. identifies a new class of oomycete effector associated with host adaptation.</title>
        <authorList>
            <person name="Gaulin E."/>
        </authorList>
    </citation>
    <scope>NUCLEOTIDE SEQUENCE [LARGE SCALE GENOMIC DNA]</scope>
    <source>
        <strain evidence="3 4">ATCC 201684</strain>
    </source>
</reference>
<dbReference type="Gene3D" id="3.40.50.150">
    <property type="entry name" value="Vaccinia Virus protein VP39"/>
    <property type="match status" value="1"/>
</dbReference>
<dbReference type="InterPro" id="IPR011990">
    <property type="entry name" value="TPR-like_helical_dom_sf"/>
</dbReference>
<dbReference type="Pfam" id="PF08241">
    <property type="entry name" value="Methyltransf_11"/>
    <property type="match status" value="1"/>
</dbReference>
<dbReference type="SMART" id="SM00028">
    <property type="entry name" value="TPR"/>
    <property type="match status" value="3"/>
</dbReference>
<feature type="compositionally biased region" description="Basic residues" evidence="1">
    <location>
        <begin position="1"/>
        <end position="11"/>
    </location>
</feature>
<dbReference type="InterPro" id="IPR013216">
    <property type="entry name" value="Methyltransf_11"/>
</dbReference>